<accession>A0A6A4QCD7</accession>
<evidence type="ECO:0000313" key="1">
    <source>
        <dbReference type="EMBL" id="KAE9611249.1"/>
    </source>
</evidence>
<dbReference type="Proteomes" id="UP000447434">
    <property type="component" value="Chromosome 7"/>
</dbReference>
<keyword evidence="2" id="KW-1185">Reference proteome</keyword>
<protein>
    <submittedName>
        <fullName evidence="1">Uncharacterized protein</fullName>
    </submittedName>
</protein>
<proteinExistence type="predicted"/>
<comment type="caution">
    <text evidence="1">The sequence shown here is derived from an EMBL/GenBank/DDBJ whole genome shotgun (WGS) entry which is preliminary data.</text>
</comment>
<evidence type="ECO:0000313" key="2">
    <source>
        <dbReference type="Proteomes" id="UP000447434"/>
    </source>
</evidence>
<organism evidence="1 2">
    <name type="scientific">Lupinus albus</name>
    <name type="common">White lupine</name>
    <name type="synonym">Lupinus termis</name>
    <dbReference type="NCBI Taxonomy" id="3870"/>
    <lineage>
        <taxon>Eukaryota</taxon>
        <taxon>Viridiplantae</taxon>
        <taxon>Streptophyta</taxon>
        <taxon>Embryophyta</taxon>
        <taxon>Tracheophyta</taxon>
        <taxon>Spermatophyta</taxon>
        <taxon>Magnoliopsida</taxon>
        <taxon>eudicotyledons</taxon>
        <taxon>Gunneridae</taxon>
        <taxon>Pentapetalae</taxon>
        <taxon>rosids</taxon>
        <taxon>fabids</taxon>
        <taxon>Fabales</taxon>
        <taxon>Fabaceae</taxon>
        <taxon>Papilionoideae</taxon>
        <taxon>50 kb inversion clade</taxon>
        <taxon>genistoids sensu lato</taxon>
        <taxon>core genistoids</taxon>
        <taxon>Genisteae</taxon>
        <taxon>Lupinus</taxon>
    </lineage>
</organism>
<gene>
    <name evidence="1" type="ORF">Lalb_Chr07g0195811</name>
</gene>
<dbReference type="AlphaFoldDB" id="A0A6A4QCD7"/>
<sequence>MDNVFLCLYRGLTKGFQENDIKLKICVSHALISFSSLSYFQQFSNKTFNN</sequence>
<reference evidence="2" key="1">
    <citation type="journal article" date="2020" name="Nat. Commun.">
        <title>Genome sequence of the cluster root forming white lupin.</title>
        <authorList>
            <person name="Hufnagel B."/>
            <person name="Marques A."/>
            <person name="Soriano A."/>
            <person name="Marques L."/>
            <person name="Divol F."/>
            <person name="Doumas P."/>
            <person name="Sallet E."/>
            <person name="Mancinotti D."/>
            <person name="Carrere S."/>
            <person name="Marande W."/>
            <person name="Arribat S."/>
            <person name="Keller J."/>
            <person name="Huneau C."/>
            <person name="Blein T."/>
            <person name="Aime D."/>
            <person name="Laguerre M."/>
            <person name="Taylor J."/>
            <person name="Schubert V."/>
            <person name="Nelson M."/>
            <person name="Geu-Flores F."/>
            <person name="Crespi M."/>
            <person name="Gallardo-Guerrero K."/>
            <person name="Delaux P.-M."/>
            <person name="Salse J."/>
            <person name="Berges H."/>
            <person name="Guyot R."/>
            <person name="Gouzy J."/>
            <person name="Peret B."/>
        </authorList>
    </citation>
    <scope>NUCLEOTIDE SEQUENCE [LARGE SCALE GENOMIC DNA]</scope>
    <source>
        <strain evidence="2">cv. Amiga</strain>
    </source>
</reference>
<name>A0A6A4QCD7_LUPAL</name>
<dbReference type="EMBL" id="WOCE01000007">
    <property type="protein sequence ID" value="KAE9611249.1"/>
    <property type="molecule type" value="Genomic_DNA"/>
</dbReference>